<evidence type="ECO:0000259" key="13">
    <source>
        <dbReference type="Pfam" id="PF08546"/>
    </source>
</evidence>
<dbReference type="EMBL" id="SORE01000005">
    <property type="protein sequence ID" value="TDY52365.1"/>
    <property type="molecule type" value="Genomic_DNA"/>
</dbReference>
<evidence type="ECO:0000313" key="14">
    <source>
        <dbReference type="EMBL" id="TDY52365.1"/>
    </source>
</evidence>
<dbReference type="InterPro" id="IPR013332">
    <property type="entry name" value="KPR_N"/>
</dbReference>
<comment type="catalytic activity">
    <reaction evidence="10 11">
        <text>(R)-pantoate + NADP(+) = 2-dehydropantoate + NADPH + H(+)</text>
        <dbReference type="Rhea" id="RHEA:16233"/>
        <dbReference type="ChEBI" id="CHEBI:11561"/>
        <dbReference type="ChEBI" id="CHEBI:15378"/>
        <dbReference type="ChEBI" id="CHEBI:15980"/>
        <dbReference type="ChEBI" id="CHEBI:57783"/>
        <dbReference type="ChEBI" id="CHEBI:58349"/>
        <dbReference type="EC" id="1.1.1.169"/>
    </reaction>
</comment>
<protein>
    <recommendedName>
        <fullName evidence="5 11">2-dehydropantoate 2-reductase</fullName>
        <ecNumber evidence="4 11">1.1.1.169</ecNumber>
    </recommendedName>
    <alternativeName>
        <fullName evidence="9 11">Ketopantoate reductase</fullName>
    </alternativeName>
</protein>
<keyword evidence="15" id="KW-1185">Reference proteome</keyword>
<evidence type="ECO:0000256" key="2">
    <source>
        <dbReference type="ARBA" id="ARBA00004994"/>
    </source>
</evidence>
<dbReference type="Gene3D" id="3.40.50.720">
    <property type="entry name" value="NAD(P)-binding Rossmann-like Domain"/>
    <property type="match status" value="1"/>
</dbReference>
<dbReference type="InterPro" id="IPR003710">
    <property type="entry name" value="ApbA"/>
</dbReference>
<dbReference type="PANTHER" id="PTHR21708:SF26">
    <property type="entry name" value="2-DEHYDROPANTOATE 2-REDUCTASE"/>
    <property type="match status" value="1"/>
</dbReference>
<dbReference type="Gene3D" id="1.10.1040.10">
    <property type="entry name" value="N-(1-d-carboxylethyl)-l-norvaline Dehydrogenase, domain 2"/>
    <property type="match status" value="1"/>
</dbReference>
<dbReference type="NCBIfam" id="NF005094">
    <property type="entry name" value="PRK06522.2-5"/>
    <property type="match status" value="1"/>
</dbReference>
<evidence type="ECO:0000256" key="9">
    <source>
        <dbReference type="ARBA" id="ARBA00032024"/>
    </source>
</evidence>
<dbReference type="InterPro" id="IPR013752">
    <property type="entry name" value="KPA_reductase"/>
</dbReference>
<keyword evidence="7 11" id="KW-0521">NADP</keyword>
<evidence type="ECO:0000256" key="11">
    <source>
        <dbReference type="RuleBase" id="RU362068"/>
    </source>
</evidence>
<dbReference type="Pfam" id="PF08546">
    <property type="entry name" value="ApbA_C"/>
    <property type="match status" value="1"/>
</dbReference>
<comment type="similarity">
    <text evidence="3 11">Belongs to the ketopantoate reductase family.</text>
</comment>
<dbReference type="Proteomes" id="UP000295509">
    <property type="component" value="Unassembled WGS sequence"/>
</dbReference>
<dbReference type="GO" id="GO:0008677">
    <property type="term" value="F:2-dehydropantoate 2-reductase activity"/>
    <property type="evidence" value="ECO:0007669"/>
    <property type="project" value="UniProtKB-EC"/>
</dbReference>
<dbReference type="SUPFAM" id="SSF48179">
    <property type="entry name" value="6-phosphogluconate dehydrogenase C-terminal domain-like"/>
    <property type="match status" value="1"/>
</dbReference>
<keyword evidence="6 11" id="KW-0566">Pantothenate biosynthesis</keyword>
<dbReference type="UniPathway" id="UPA00028">
    <property type="reaction ID" value="UER00004"/>
</dbReference>
<evidence type="ECO:0000259" key="12">
    <source>
        <dbReference type="Pfam" id="PF02558"/>
    </source>
</evidence>
<dbReference type="SUPFAM" id="SSF51735">
    <property type="entry name" value="NAD(P)-binding Rossmann-fold domains"/>
    <property type="match status" value="1"/>
</dbReference>
<comment type="function">
    <text evidence="1 11">Catalyzes the NADPH-dependent reduction of ketopantoate into pantoic acid.</text>
</comment>
<evidence type="ECO:0000256" key="5">
    <source>
        <dbReference type="ARBA" id="ARBA00019465"/>
    </source>
</evidence>
<dbReference type="InterPro" id="IPR051402">
    <property type="entry name" value="KPR-Related"/>
</dbReference>
<accession>A0A4V3HFC4</accession>
<organism evidence="14 15">
    <name type="scientific">Paraburkholderia rhizosphaerae</name>
    <dbReference type="NCBI Taxonomy" id="480658"/>
    <lineage>
        <taxon>Bacteria</taxon>
        <taxon>Pseudomonadati</taxon>
        <taxon>Pseudomonadota</taxon>
        <taxon>Betaproteobacteria</taxon>
        <taxon>Burkholderiales</taxon>
        <taxon>Burkholderiaceae</taxon>
        <taxon>Paraburkholderia</taxon>
    </lineage>
</organism>
<evidence type="ECO:0000256" key="10">
    <source>
        <dbReference type="ARBA" id="ARBA00048793"/>
    </source>
</evidence>
<dbReference type="GO" id="GO:0005737">
    <property type="term" value="C:cytoplasm"/>
    <property type="evidence" value="ECO:0007669"/>
    <property type="project" value="TreeGrafter"/>
</dbReference>
<dbReference type="RefSeq" id="WP_134191284.1">
    <property type="nucleotide sequence ID" value="NZ_JBHLUW010000027.1"/>
</dbReference>
<gene>
    <name evidence="14" type="ORF">BX592_105249</name>
</gene>
<dbReference type="EC" id="1.1.1.169" evidence="4 11"/>
<name>A0A4V3HFC4_9BURK</name>
<feature type="domain" description="Ketopantoate reductase C-terminal" evidence="13">
    <location>
        <begin position="179"/>
        <end position="309"/>
    </location>
</feature>
<dbReference type="Pfam" id="PF02558">
    <property type="entry name" value="ApbA"/>
    <property type="match status" value="1"/>
</dbReference>
<dbReference type="FunFam" id="3.40.50.720:FF:000307">
    <property type="entry name" value="2-dehydropantoate 2-reductase"/>
    <property type="match status" value="1"/>
</dbReference>
<evidence type="ECO:0000313" key="15">
    <source>
        <dbReference type="Proteomes" id="UP000295509"/>
    </source>
</evidence>
<evidence type="ECO:0000256" key="8">
    <source>
        <dbReference type="ARBA" id="ARBA00023002"/>
    </source>
</evidence>
<dbReference type="GO" id="GO:0015940">
    <property type="term" value="P:pantothenate biosynthetic process"/>
    <property type="evidence" value="ECO:0007669"/>
    <property type="project" value="UniProtKB-UniPathway"/>
</dbReference>
<evidence type="ECO:0000256" key="3">
    <source>
        <dbReference type="ARBA" id="ARBA00007870"/>
    </source>
</evidence>
<sequence>MRILVVGAGALGGYFGGRLIQAGRDVTFLVRAGRAEELKRSGLVIKSQHGDATLRDVPTVVANDLRAPYDLVLLSCKAYNLDDAIQSFAPAVGPQTMILPVLNGMRHIDVLTAKFGAANVLGGIGLISATLNRNREIEHLNDSHAITYGELAGGISARVQEIGRTFEGAGFDSKAADPIVQQMWDKWIFLATLAASTCVSRASIGDILRTPDGKRLIEGLFDECRAVAQHNGFPMSDGAQTRARAMLFNEASQLSASMLRDIENRSKIEADHILGDMIERGAQARQPDAQQAGLPLSLLRVAYTHMKAYEVREGLQAA</sequence>
<dbReference type="InterPro" id="IPR013328">
    <property type="entry name" value="6PGD_dom2"/>
</dbReference>
<feature type="domain" description="Ketopantoate reductase N-terminal" evidence="12">
    <location>
        <begin position="3"/>
        <end position="152"/>
    </location>
</feature>
<keyword evidence="8 11" id="KW-0560">Oxidoreductase</keyword>
<evidence type="ECO:0000256" key="1">
    <source>
        <dbReference type="ARBA" id="ARBA00002919"/>
    </source>
</evidence>
<evidence type="ECO:0000256" key="7">
    <source>
        <dbReference type="ARBA" id="ARBA00022857"/>
    </source>
</evidence>
<comment type="caution">
    <text evidence="14">The sequence shown here is derived from an EMBL/GenBank/DDBJ whole genome shotgun (WGS) entry which is preliminary data.</text>
</comment>
<dbReference type="NCBIfam" id="TIGR00745">
    <property type="entry name" value="apbA_panE"/>
    <property type="match status" value="1"/>
</dbReference>
<dbReference type="InterPro" id="IPR036291">
    <property type="entry name" value="NAD(P)-bd_dom_sf"/>
</dbReference>
<evidence type="ECO:0000256" key="6">
    <source>
        <dbReference type="ARBA" id="ARBA00022655"/>
    </source>
</evidence>
<dbReference type="PANTHER" id="PTHR21708">
    <property type="entry name" value="PROBABLE 2-DEHYDROPANTOATE 2-REDUCTASE"/>
    <property type="match status" value="1"/>
</dbReference>
<dbReference type="OrthoDB" id="9796561at2"/>
<dbReference type="AlphaFoldDB" id="A0A4V3HFC4"/>
<dbReference type="FunFam" id="1.10.1040.10:FF:000017">
    <property type="entry name" value="2-dehydropantoate 2-reductase"/>
    <property type="match status" value="1"/>
</dbReference>
<proteinExistence type="inferred from homology"/>
<reference evidence="14 15" key="1">
    <citation type="submission" date="2019-03" db="EMBL/GenBank/DDBJ databases">
        <title>Genomic Encyclopedia of Type Strains, Phase III (KMG-III): the genomes of soil and plant-associated and newly described type strains.</title>
        <authorList>
            <person name="Whitman W."/>
        </authorList>
    </citation>
    <scope>NUCLEOTIDE SEQUENCE [LARGE SCALE GENOMIC DNA]</scope>
    <source>
        <strain evidence="14 15">LMG 29544</strain>
    </source>
</reference>
<dbReference type="InterPro" id="IPR008927">
    <property type="entry name" value="6-PGluconate_DH-like_C_sf"/>
</dbReference>
<evidence type="ECO:0000256" key="4">
    <source>
        <dbReference type="ARBA" id="ARBA00013014"/>
    </source>
</evidence>
<comment type="pathway">
    <text evidence="2 11">Cofactor biosynthesis; (R)-pantothenate biosynthesis; (R)-pantoate from 3-methyl-2-oxobutanoate: step 2/2.</text>
</comment>